<organism evidence="5">
    <name type="scientific">Amphimedon queenslandica</name>
    <name type="common">Sponge</name>
    <dbReference type="NCBI Taxonomy" id="400682"/>
    <lineage>
        <taxon>Eukaryota</taxon>
        <taxon>Metazoa</taxon>
        <taxon>Porifera</taxon>
        <taxon>Demospongiae</taxon>
        <taxon>Heteroscleromorpha</taxon>
        <taxon>Haplosclerida</taxon>
        <taxon>Niphatidae</taxon>
        <taxon>Amphimedon</taxon>
    </lineage>
</organism>
<keyword evidence="6" id="KW-1185">Reference proteome</keyword>
<dbReference type="STRING" id="400682.A0A1X7T8B7"/>
<comment type="subunit">
    <text evidence="2">Efficient DNA binding requires dimerization with another bHLH protein.</text>
</comment>
<feature type="domain" description="BHLH" evidence="4">
    <location>
        <begin position="328"/>
        <end position="380"/>
    </location>
</feature>
<evidence type="ECO:0000256" key="3">
    <source>
        <dbReference type="SAM" id="MobiDB-lite"/>
    </source>
</evidence>
<feature type="compositionally biased region" description="Basic and acidic residues" evidence="3">
    <location>
        <begin position="233"/>
        <end position="247"/>
    </location>
</feature>
<feature type="compositionally biased region" description="Polar residues" evidence="3">
    <location>
        <begin position="66"/>
        <end position="88"/>
    </location>
</feature>
<dbReference type="InterPro" id="IPR011598">
    <property type="entry name" value="bHLH_dom"/>
</dbReference>
<sequence>MASLVESGAELLPHLDEEKMQYMAFTEAISFAEQFESPLYDLHEETFRELYLRPSPPLSPDDCEPSCSQSPVEETPTNSQPNQEQARVQDNISTDAMADSLISNIMEYEQIMDALQEAEFALSSGSSQPAEDLLIQDCMWSASSSDDNRTNSGGTDKNSTDSSSTSPATGTEPSSSSAECCVVKPSAVFPNLHHAAPQTVRVPNNTPVVLSNRLQSIQSSSESEEEIDVVTVDHNRSDSHESDDPPKRQSSILQTQQQHSKPVKPVSNVQHGQSKTTKKTATPTTQARSVQSPAIGGGNKSTARKKRAGKRHSRLGSNDGGNESDEEARRASHNVLERKRRNDLKNSFDILRTGIPDLEENIRAPKVVILRKAVEYIKFLQVNDRKIECDWSREQKRYNKLQEKLLHLKKKQIVTI</sequence>
<dbReference type="Gene3D" id="4.10.280.10">
    <property type="entry name" value="Helix-loop-helix DNA-binding domain"/>
    <property type="match status" value="1"/>
</dbReference>
<accession>A0A1X7T8B7</accession>
<dbReference type="SUPFAM" id="SSF47459">
    <property type="entry name" value="HLH, helix-loop-helix DNA-binding domain"/>
    <property type="match status" value="1"/>
</dbReference>
<feature type="compositionally biased region" description="Polar residues" evidence="3">
    <location>
        <begin position="248"/>
        <end position="260"/>
    </location>
</feature>
<dbReference type="InterPro" id="IPR050433">
    <property type="entry name" value="Myc_transcription_factors"/>
</dbReference>
<protein>
    <recommendedName>
        <fullName evidence="4">BHLH domain-containing protein</fullName>
    </recommendedName>
</protein>
<dbReference type="GO" id="GO:0005634">
    <property type="term" value="C:nucleus"/>
    <property type="evidence" value="ECO:0007669"/>
    <property type="project" value="UniProtKB-SubCell"/>
</dbReference>
<dbReference type="GO" id="GO:0046983">
    <property type="term" value="F:protein dimerization activity"/>
    <property type="evidence" value="ECO:0007669"/>
    <property type="project" value="InterPro"/>
</dbReference>
<dbReference type="FunCoup" id="A0A1X7T8B7">
    <property type="interactions" value="219"/>
</dbReference>
<feature type="compositionally biased region" description="Low complexity" evidence="3">
    <location>
        <begin position="152"/>
        <end position="171"/>
    </location>
</feature>
<dbReference type="InterPro" id="IPR002418">
    <property type="entry name" value="Tscrpt_reg_Myc"/>
</dbReference>
<feature type="region of interest" description="Disordered" evidence="3">
    <location>
        <begin position="52"/>
        <end position="88"/>
    </location>
</feature>
<comment type="subcellular location">
    <subcellularLocation>
        <location evidence="2">Nucleus</location>
    </subcellularLocation>
</comment>
<dbReference type="OrthoDB" id="5964374at2759"/>
<dbReference type="GO" id="GO:0003677">
    <property type="term" value="F:DNA binding"/>
    <property type="evidence" value="ECO:0007669"/>
    <property type="project" value="UniProtKB-UniRule"/>
</dbReference>
<dbReference type="CDD" id="cd11400">
    <property type="entry name" value="bHLHzip_Myc"/>
    <property type="match status" value="1"/>
</dbReference>
<reference evidence="6" key="1">
    <citation type="journal article" date="2010" name="Nature">
        <title>The Amphimedon queenslandica genome and the evolution of animal complexity.</title>
        <authorList>
            <person name="Srivastava M."/>
            <person name="Simakov O."/>
            <person name="Chapman J."/>
            <person name="Fahey B."/>
            <person name="Gauthier M.E."/>
            <person name="Mitros T."/>
            <person name="Richards G.S."/>
            <person name="Conaco C."/>
            <person name="Dacre M."/>
            <person name="Hellsten U."/>
            <person name="Larroux C."/>
            <person name="Putnam N.H."/>
            <person name="Stanke M."/>
            <person name="Adamska M."/>
            <person name="Darling A."/>
            <person name="Degnan S.M."/>
            <person name="Oakley T.H."/>
            <person name="Plachetzki D.C."/>
            <person name="Zhai Y."/>
            <person name="Adamski M."/>
            <person name="Calcino A."/>
            <person name="Cummins S.F."/>
            <person name="Goodstein D.M."/>
            <person name="Harris C."/>
            <person name="Jackson D.J."/>
            <person name="Leys S.P."/>
            <person name="Shu S."/>
            <person name="Woodcroft B.J."/>
            <person name="Vervoort M."/>
            <person name="Kosik K.S."/>
            <person name="Manning G."/>
            <person name="Degnan B.M."/>
            <person name="Rokhsar D.S."/>
        </authorList>
    </citation>
    <scope>NUCLEOTIDE SEQUENCE [LARGE SCALE GENOMIC DNA]</scope>
</reference>
<dbReference type="InterPro" id="IPR036638">
    <property type="entry name" value="HLH_DNA-bd_sf"/>
</dbReference>
<dbReference type="Proteomes" id="UP000007879">
    <property type="component" value="Unassembled WGS sequence"/>
</dbReference>
<dbReference type="InParanoid" id="A0A1X7T8B7"/>
<dbReference type="PRINTS" id="PR00044">
    <property type="entry name" value="LEUZIPPRMYC"/>
</dbReference>
<dbReference type="KEGG" id="aqu:100636430"/>
<keyword evidence="2" id="KW-0539">Nucleus</keyword>
<dbReference type="EnsemblMetazoa" id="XM_003390918.2">
    <property type="protein sequence ID" value="XP_003390966.1"/>
    <property type="gene ID" value="LOC100636430"/>
</dbReference>
<dbReference type="PANTHER" id="PTHR45851">
    <property type="entry name" value="MYC PROTO-ONCOGENE"/>
    <property type="match status" value="1"/>
</dbReference>
<name>A0A1X7T8B7_AMPQE</name>
<dbReference type="EnsemblMetazoa" id="Aqu2.1.10781_001">
    <property type="protein sequence ID" value="Aqu2.1.10781_001"/>
    <property type="gene ID" value="Aqu2.1.10781"/>
</dbReference>
<dbReference type="PROSITE" id="PS50888">
    <property type="entry name" value="BHLH"/>
    <property type="match status" value="1"/>
</dbReference>
<keyword evidence="1 2" id="KW-0238">DNA-binding</keyword>
<reference evidence="5" key="2">
    <citation type="submission" date="2017-05" db="UniProtKB">
        <authorList>
            <consortium name="EnsemblMetazoa"/>
        </authorList>
    </citation>
    <scope>IDENTIFICATION</scope>
</reference>
<evidence type="ECO:0000256" key="1">
    <source>
        <dbReference type="ARBA" id="ARBA00023125"/>
    </source>
</evidence>
<dbReference type="InterPro" id="IPR012682">
    <property type="entry name" value="Tscrpt_reg_Myc_N"/>
</dbReference>
<dbReference type="SMART" id="SM00353">
    <property type="entry name" value="HLH"/>
    <property type="match status" value="1"/>
</dbReference>
<dbReference type="GO" id="GO:0003700">
    <property type="term" value="F:DNA-binding transcription factor activity"/>
    <property type="evidence" value="ECO:0007669"/>
    <property type="project" value="InterPro"/>
</dbReference>
<evidence type="ECO:0000313" key="6">
    <source>
        <dbReference type="Proteomes" id="UP000007879"/>
    </source>
</evidence>
<evidence type="ECO:0000259" key="4">
    <source>
        <dbReference type="PROSITE" id="PS50888"/>
    </source>
</evidence>
<feature type="region of interest" description="Disordered" evidence="3">
    <location>
        <begin position="233"/>
        <end position="334"/>
    </location>
</feature>
<evidence type="ECO:0000256" key="2">
    <source>
        <dbReference type="PIRNR" id="PIRNR001705"/>
    </source>
</evidence>
<proteinExistence type="predicted"/>
<dbReference type="AlphaFoldDB" id="A0A1X7T8B7"/>
<dbReference type="FunFam" id="4.10.280.10:FF:000019">
    <property type="entry name" value="Myc proto-oncogene protein"/>
    <property type="match status" value="1"/>
</dbReference>
<dbReference type="PIRSF" id="PIRSF001705">
    <property type="entry name" value="Myc_protein"/>
    <property type="match status" value="1"/>
</dbReference>
<feature type="compositionally biased region" description="Basic residues" evidence="3">
    <location>
        <begin position="302"/>
        <end position="314"/>
    </location>
</feature>
<evidence type="ECO:0000313" key="5">
    <source>
        <dbReference type="EnsemblMetazoa" id="Aqu2.1.10781_001"/>
    </source>
</evidence>
<gene>
    <name evidence="5" type="primary">100636430</name>
</gene>
<dbReference type="Pfam" id="PF00010">
    <property type="entry name" value="HLH"/>
    <property type="match status" value="1"/>
</dbReference>
<feature type="region of interest" description="Disordered" evidence="3">
    <location>
        <begin position="143"/>
        <end position="178"/>
    </location>
</feature>
<dbReference type="Pfam" id="PF01056">
    <property type="entry name" value="Myc_N"/>
    <property type="match status" value="1"/>
</dbReference>